<organism evidence="2 3">
    <name type="scientific">Tanacetum coccineum</name>
    <dbReference type="NCBI Taxonomy" id="301880"/>
    <lineage>
        <taxon>Eukaryota</taxon>
        <taxon>Viridiplantae</taxon>
        <taxon>Streptophyta</taxon>
        <taxon>Embryophyta</taxon>
        <taxon>Tracheophyta</taxon>
        <taxon>Spermatophyta</taxon>
        <taxon>Magnoliopsida</taxon>
        <taxon>eudicotyledons</taxon>
        <taxon>Gunneridae</taxon>
        <taxon>Pentapetalae</taxon>
        <taxon>asterids</taxon>
        <taxon>campanulids</taxon>
        <taxon>Asterales</taxon>
        <taxon>Asteraceae</taxon>
        <taxon>Asteroideae</taxon>
        <taxon>Anthemideae</taxon>
        <taxon>Anthemidinae</taxon>
        <taxon>Tanacetum</taxon>
    </lineage>
</organism>
<accession>A0ABQ4YEI3</accession>
<feature type="region of interest" description="Disordered" evidence="1">
    <location>
        <begin position="169"/>
        <end position="193"/>
    </location>
</feature>
<sequence length="333" mass="37676">MVNRLKLDEDPLGILVDQTRFRSMVGSLMYLTASRPYLVFVVCMCASLQTTALSSIRFPCIVRIAVPLVSAAIMSSIPGPLHIDYNDIFIREQLRMRMAWLNCICDDGLSASGYIHQSITKKAVQISTPTSWYEDYFRLQPAFQIEESMSLKRRLFLTTDSMADMNIPADNVPTEHSPVVAPPTRTDDQILPSSKWEPIGKSNSVLDFWDTMCFNSSIGLYSCQLDEQLFNLHKDILRDALDITLANDNNPFEAPPSSDTIIEYVNTLGYPSTLRNVSAMSANALYQPWRAILSMINMCLTGKTARFDRPKHPVLQILWGITYHSNIDYAERI</sequence>
<proteinExistence type="predicted"/>
<dbReference type="EMBL" id="BQNB010010331">
    <property type="protein sequence ID" value="GJS75827.1"/>
    <property type="molecule type" value="Genomic_DNA"/>
</dbReference>
<reference evidence="2" key="1">
    <citation type="journal article" date="2022" name="Int. J. Mol. Sci.">
        <title>Draft Genome of Tanacetum Coccineum: Genomic Comparison of Closely Related Tanacetum-Family Plants.</title>
        <authorList>
            <person name="Yamashiro T."/>
            <person name="Shiraishi A."/>
            <person name="Nakayama K."/>
            <person name="Satake H."/>
        </authorList>
    </citation>
    <scope>NUCLEOTIDE SEQUENCE</scope>
</reference>
<reference evidence="2" key="2">
    <citation type="submission" date="2022-01" db="EMBL/GenBank/DDBJ databases">
        <authorList>
            <person name="Yamashiro T."/>
            <person name="Shiraishi A."/>
            <person name="Satake H."/>
            <person name="Nakayama K."/>
        </authorList>
    </citation>
    <scope>NUCLEOTIDE SEQUENCE</scope>
</reference>
<evidence type="ECO:0000313" key="2">
    <source>
        <dbReference type="EMBL" id="GJS75827.1"/>
    </source>
</evidence>
<gene>
    <name evidence="2" type="ORF">Tco_0725708</name>
</gene>
<comment type="caution">
    <text evidence="2">The sequence shown here is derived from an EMBL/GenBank/DDBJ whole genome shotgun (WGS) entry which is preliminary data.</text>
</comment>
<evidence type="ECO:0008006" key="4">
    <source>
        <dbReference type="Google" id="ProtNLM"/>
    </source>
</evidence>
<name>A0ABQ4YEI3_9ASTR</name>
<evidence type="ECO:0000313" key="3">
    <source>
        <dbReference type="Proteomes" id="UP001151760"/>
    </source>
</evidence>
<protein>
    <recommendedName>
        <fullName evidence="4">Transcription factor domain-containing protein</fullName>
    </recommendedName>
</protein>
<keyword evidence="3" id="KW-1185">Reference proteome</keyword>
<evidence type="ECO:0000256" key="1">
    <source>
        <dbReference type="SAM" id="MobiDB-lite"/>
    </source>
</evidence>
<dbReference type="Proteomes" id="UP001151760">
    <property type="component" value="Unassembled WGS sequence"/>
</dbReference>